<keyword evidence="2" id="KW-0238">DNA-binding</keyword>
<dbReference type="InterPro" id="IPR050204">
    <property type="entry name" value="AraC_XylS_family_regulators"/>
</dbReference>
<dbReference type="Gene3D" id="1.10.10.60">
    <property type="entry name" value="Homeodomain-like"/>
    <property type="match status" value="2"/>
</dbReference>
<protein>
    <recommendedName>
        <fullName evidence="5">HTH araC/xylS-type domain-containing protein</fullName>
    </recommendedName>
</protein>
<keyword evidence="4" id="KW-0804">Transcription</keyword>
<sequence length="395" mass="45886">MIYLRHEIQETTTKLVRPTELSTIDLSQLTKQAIKLNKQSSETVFYFEEPVYIIPQSGLAQLLFTKELNEATVYETQLLETVVFIQEKVYFNALALTAESQLTLLHHNSAKPQLLKAKVPLIAKHLPQHSKLETIYAIENQIKSSQTQFEERISHYYKLVIVSQGQLNHHINGRHYITQKNDAILYRPGEVYQVETSEQNITQYLSILFQASNLPEHLYEQVHHLSQEALRLVDDIHLRANLQANDRPYLNDMVYANVYHLLLLLSEQGSSSEDSDSSMAMRENYERELFQAMATYIENHVEEKNEVQDLVEEFDISRSTVQSLFKKYSQLTPKQYINQVRLQRSKDLIHESSLTLSEIAHDLGYGSIQYFSRAFTKEFGLTPSAYAKRIRQVQQ</sequence>
<dbReference type="SMART" id="SM00342">
    <property type="entry name" value="HTH_ARAC"/>
    <property type="match status" value="1"/>
</dbReference>
<dbReference type="PROSITE" id="PS01124">
    <property type="entry name" value="HTH_ARAC_FAMILY_2"/>
    <property type="match status" value="1"/>
</dbReference>
<dbReference type="Pfam" id="PF02311">
    <property type="entry name" value="AraC_binding"/>
    <property type="match status" value="1"/>
</dbReference>
<dbReference type="EMBL" id="CP023434">
    <property type="protein sequence ID" value="AXY25560.1"/>
    <property type="molecule type" value="Genomic_DNA"/>
</dbReference>
<evidence type="ECO:0000256" key="4">
    <source>
        <dbReference type="ARBA" id="ARBA00023163"/>
    </source>
</evidence>
<dbReference type="SUPFAM" id="SSF46689">
    <property type="entry name" value="Homeodomain-like"/>
    <property type="match status" value="1"/>
</dbReference>
<proteinExistence type="predicted"/>
<keyword evidence="7" id="KW-1185">Reference proteome</keyword>
<evidence type="ECO:0000256" key="2">
    <source>
        <dbReference type="ARBA" id="ARBA00023125"/>
    </source>
</evidence>
<evidence type="ECO:0000256" key="3">
    <source>
        <dbReference type="ARBA" id="ARBA00023159"/>
    </source>
</evidence>
<evidence type="ECO:0000256" key="1">
    <source>
        <dbReference type="ARBA" id="ARBA00023015"/>
    </source>
</evidence>
<evidence type="ECO:0000259" key="5">
    <source>
        <dbReference type="PROSITE" id="PS01124"/>
    </source>
</evidence>
<dbReference type="KEGG" id="abae:CL176_05890"/>
<dbReference type="OrthoDB" id="62429at2"/>
<dbReference type="InterPro" id="IPR018062">
    <property type="entry name" value="HTH_AraC-typ_CS"/>
</dbReference>
<dbReference type="InterPro" id="IPR009057">
    <property type="entry name" value="Homeodomain-like_sf"/>
</dbReference>
<dbReference type="GO" id="GO:0043565">
    <property type="term" value="F:sequence-specific DNA binding"/>
    <property type="evidence" value="ECO:0007669"/>
    <property type="project" value="InterPro"/>
</dbReference>
<dbReference type="InterPro" id="IPR003313">
    <property type="entry name" value="AraC-bd"/>
</dbReference>
<dbReference type="Pfam" id="PF12833">
    <property type="entry name" value="HTH_18"/>
    <property type="match status" value="1"/>
</dbReference>
<gene>
    <name evidence="6" type="ORF">CL176_05890</name>
</gene>
<dbReference type="SUPFAM" id="SSF51215">
    <property type="entry name" value="Regulatory protein AraC"/>
    <property type="match status" value="1"/>
</dbReference>
<evidence type="ECO:0000313" key="6">
    <source>
        <dbReference type="EMBL" id="AXY25560.1"/>
    </source>
</evidence>
<feature type="domain" description="HTH araC/xylS-type" evidence="5">
    <location>
        <begin position="291"/>
        <end position="389"/>
    </location>
</feature>
<keyword evidence="3" id="KW-0010">Activator</keyword>
<dbReference type="PRINTS" id="PR00032">
    <property type="entry name" value="HTHARAC"/>
</dbReference>
<dbReference type="PANTHER" id="PTHR46796">
    <property type="entry name" value="HTH-TYPE TRANSCRIPTIONAL ACTIVATOR RHAS-RELATED"/>
    <property type="match status" value="1"/>
</dbReference>
<reference evidence="6 7" key="1">
    <citation type="submission" date="2017-09" db="EMBL/GenBank/DDBJ databases">
        <title>Complete genome sequence of Oxytococcus suis strain ZY16052.</title>
        <authorList>
            <person name="Li F."/>
        </authorList>
    </citation>
    <scope>NUCLEOTIDE SEQUENCE [LARGE SCALE GENOMIC DNA]</scope>
    <source>
        <strain evidence="6 7">ZY16052</strain>
    </source>
</reference>
<evidence type="ECO:0000313" key="7">
    <source>
        <dbReference type="Proteomes" id="UP000263232"/>
    </source>
</evidence>
<dbReference type="InterPro" id="IPR037923">
    <property type="entry name" value="HTH-like"/>
</dbReference>
<dbReference type="PROSITE" id="PS00041">
    <property type="entry name" value="HTH_ARAC_FAMILY_1"/>
    <property type="match status" value="1"/>
</dbReference>
<dbReference type="Proteomes" id="UP000263232">
    <property type="component" value="Chromosome"/>
</dbReference>
<dbReference type="GO" id="GO:0003700">
    <property type="term" value="F:DNA-binding transcription factor activity"/>
    <property type="evidence" value="ECO:0007669"/>
    <property type="project" value="InterPro"/>
</dbReference>
<dbReference type="InterPro" id="IPR020449">
    <property type="entry name" value="Tscrpt_reg_AraC-type_HTH"/>
</dbReference>
<organism evidence="6 7">
    <name type="scientific">Suicoccus acidiformans</name>
    <dbReference type="NCBI Taxonomy" id="2036206"/>
    <lineage>
        <taxon>Bacteria</taxon>
        <taxon>Bacillati</taxon>
        <taxon>Bacillota</taxon>
        <taxon>Bacilli</taxon>
        <taxon>Lactobacillales</taxon>
        <taxon>Aerococcaceae</taxon>
        <taxon>Suicoccus</taxon>
    </lineage>
</organism>
<name>A0A347WKF3_9LACT</name>
<dbReference type="InterPro" id="IPR018060">
    <property type="entry name" value="HTH_AraC"/>
</dbReference>
<dbReference type="AlphaFoldDB" id="A0A347WKF3"/>
<accession>A0A347WKF3</accession>
<keyword evidence="1" id="KW-0805">Transcription regulation</keyword>